<protein>
    <submittedName>
        <fullName evidence="4">Vacuolar protein sorting-associated protein IST1</fullName>
    </submittedName>
</protein>
<dbReference type="AlphaFoldDB" id="A0A6J1CWS8"/>
<evidence type="ECO:0000256" key="2">
    <source>
        <dbReference type="SAM" id="MobiDB-lite"/>
    </source>
</evidence>
<feature type="compositionally biased region" description="Polar residues" evidence="2">
    <location>
        <begin position="316"/>
        <end position="332"/>
    </location>
</feature>
<feature type="compositionally biased region" description="Basic and acidic residues" evidence="2">
    <location>
        <begin position="279"/>
        <end position="295"/>
    </location>
</feature>
<feature type="region of interest" description="Disordered" evidence="2">
    <location>
        <begin position="181"/>
        <end position="202"/>
    </location>
</feature>
<proteinExistence type="inferred from homology"/>
<feature type="compositionally biased region" description="Low complexity" evidence="2">
    <location>
        <begin position="238"/>
        <end position="247"/>
    </location>
</feature>
<evidence type="ECO:0000313" key="4">
    <source>
        <dbReference type="RefSeq" id="XP_022146255.1"/>
    </source>
</evidence>
<comment type="similarity">
    <text evidence="1">Belongs to the IST1 family.</text>
</comment>
<gene>
    <name evidence="4" type="primary">LOC111015509</name>
</gene>
<feature type="region of interest" description="Disordered" evidence="2">
    <location>
        <begin position="214"/>
        <end position="249"/>
    </location>
</feature>
<evidence type="ECO:0000313" key="3">
    <source>
        <dbReference type="Proteomes" id="UP000504603"/>
    </source>
</evidence>
<keyword evidence="3" id="KW-1185">Reference proteome</keyword>
<dbReference type="PANTHER" id="PTHR12161:SF60">
    <property type="entry name" value="REGULATOR OF VPS4 ACTIVITY IN THE MVB PATHWAY PROTEIN"/>
    <property type="match status" value="1"/>
</dbReference>
<dbReference type="Pfam" id="PF03398">
    <property type="entry name" value="Ist1"/>
    <property type="match status" value="1"/>
</dbReference>
<dbReference type="OrthoDB" id="29853at2759"/>
<sequence>MFDMFFKPKFFTKCKSCVKLLKMRLDTIRKKKNAVLKFLKNDIAELLRSGLDQNAYNRAEGLLVERNVLKCYDLIDEFSGTIYNQLSVLSKQSECPDECREAVASLIYAAARFADLPELRELRSLFTAKYGRSFEQFTNKELIEKPSAMAMTKEVKLQLLQEIAQESGIEWNSKALEQQLYTPPQNTPDEEPNADRRNKAKVVSIPVFERKTSLLQKKDNSDDDSIFDSRSEDNGTETSTGDSSTDQDVQKGVFEDEVEDRKPFYLRFIPPPYLKSKPSKKEASFEKPAVEEKPKPRSVRRRNSKLEPTRDINIGNVDNSANDGTEKASSSRNKGKETMMGEEKGAGEEERMLDGLLMHYSKKKSTQESNRAKGNLKSQKHKEQDEPQRTKNSKAEEDLSVPGRSVSLPRDTNEPIVPMKRHTRNNSFVHPKLPDYDQLAARFAALKEK</sequence>
<dbReference type="Proteomes" id="UP000504603">
    <property type="component" value="Unplaced"/>
</dbReference>
<dbReference type="FunFam" id="1.20.1260.60:FF:000002">
    <property type="entry name" value="Vacuolar protein sorting-associated protein IST1"/>
    <property type="match status" value="1"/>
</dbReference>
<dbReference type="KEGG" id="mcha:111015509"/>
<feature type="compositionally biased region" description="Basic and acidic residues" evidence="2">
    <location>
        <begin position="381"/>
        <end position="397"/>
    </location>
</feature>
<dbReference type="RefSeq" id="XP_022146255.1">
    <property type="nucleotide sequence ID" value="XM_022290563.1"/>
</dbReference>
<dbReference type="InterPro" id="IPR005061">
    <property type="entry name" value="Ist1"/>
</dbReference>
<feature type="region of interest" description="Disordered" evidence="2">
    <location>
        <begin position="269"/>
        <end position="432"/>
    </location>
</feature>
<dbReference type="GO" id="GO:0015031">
    <property type="term" value="P:protein transport"/>
    <property type="evidence" value="ECO:0007669"/>
    <property type="project" value="InterPro"/>
</dbReference>
<dbReference type="PANTHER" id="PTHR12161">
    <property type="entry name" value="IST1 FAMILY MEMBER"/>
    <property type="match status" value="1"/>
</dbReference>
<name>A0A6J1CWS8_MOMCH</name>
<accession>A0A6J1CWS8</accession>
<dbReference type="Gene3D" id="1.20.1260.60">
    <property type="entry name" value="Vacuolar protein sorting-associated protein Ist1"/>
    <property type="match status" value="1"/>
</dbReference>
<dbReference type="GeneID" id="111015509"/>
<organism evidence="3 4">
    <name type="scientific">Momordica charantia</name>
    <name type="common">Bitter gourd</name>
    <name type="synonym">Balsam pear</name>
    <dbReference type="NCBI Taxonomy" id="3673"/>
    <lineage>
        <taxon>Eukaryota</taxon>
        <taxon>Viridiplantae</taxon>
        <taxon>Streptophyta</taxon>
        <taxon>Embryophyta</taxon>
        <taxon>Tracheophyta</taxon>
        <taxon>Spermatophyta</taxon>
        <taxon>Magnoliopsida</taxon>
        <taxon>eudicotyledons</taxon>
        <taxon>Gunneridae</taxon>
        <taxon>Pentapetalae</taxon>
        <taxon>rosids</taxon>
        <taxon>fabids</taxon>
        <taxon>Cucurbitales</taxon>
        <taxon>Cucurbitaceae</taxon>
        <taxon>Momordiceae</taxon>
        <taxon>Momordica</taxon>
    </lineage>
</organism>
<evidence type="ECO:0000256" key="1">
    <source>
        <dbReference type="ARBA" id="ARBA00005536"/>
    </source>
</evidence>
<feature type="compositionally biased region" description="Basic and acidic residues" evidence="2">
    <location>
        <begin position="334"/>
        <end position="353"/>
    </location>
</feature>
<dbReference type="InterPro" id="IPR042277">
    <property type="entry name" value="IST1-like"/>
</dbReference>
<reference evidence="4" key="1">
    <citation type="submission" date="2025-08" db="UniProtKB">
        <authorList>
            <consortium name="RefSeq"/>
        </authorList>
    </citation>
    <scope>IDENTIFICATION</scope>
    <source>
        <strain evidence="4">OHB3-1</strain>
    </source>
</reference>